<reference evidence="10" key="2">
    <citation type="journal article" date="2021" name="PeerJ">
        <title>Extensive microbial diversity within the chicken gut microbiome revealed by metagenomics and culture.</title>
        <authorList>
            <person name="Gilroy R."/>
            <person name="Ravi A."/>
            <person name="Getino M."/>
            <person name="Pursley I."/>
            <person name="Horton D.L."/>
            <person name="Alikhan N.F."/>
            <person name="Baker D."/>
            <person name="Gharbi K."/>
            <person name="Hall N."/>
            <person name="Watson M."/>
            <person name="Adriaenssens E.M."/>
            <person name="Foster-Nyarko E."/>
            <person name="Jarju S."/>
            <person name="Secka A."/>
            <person name="Antonio M."/>
            <person name="Oren A."/>
            <person name="Chaudhuri R.R."/>
            <person name="La Ragione R."/>
            <person name="Hildebrand F."/>
            <person name="Pallen M.J."/>
        </authorList>
    </citation>
    <scope>NUCLEOTIDE SEQUENCE</scope>
    <source>
        <strain evidence="10">CHK154-7741</strain>
    </source>
</reference>
<dbReference type="SUPFAM" id="SSF50104">
    <property type="entry name" value="Translation proteins SH3-like domain"/>
    <property type="match status" value="1"/>
</dbReference>
<dbReference type="SUPFAM" id="SSF82679">
    <property type="entry name" value="N-utilization substance G protein NusG, N-terminal domain"/>
    <property type="match status" value="1"/>
</dbReference>
<dbReference type="Proteomes" id="UP000886748">
    <property type="component" value="Unassembled WGS sequence"/>
</dbReference>
<sequence length="213" mass="24659">MEVNAEQNDISVFENEKHQIVEEKDAKLKADIQASHSKEPQKKWYIVHTYSGYENKVKVNLEKRIEYMNMGDKIFRVEVPQKTITKVKDGKKQDREEKIFPGYVLVEMIMDDDSWYVVRHTAGVTKFVGTSKKPIPAKDSEIKKIIHRVQTQTTKIELDVKVGDKVRIISGPFADFIGDITEVYPDKSKLRATVSIFGRETPVELEYKQIQKV</sequence>
<name>A0A9D1SRS7_9CLOT</name>
<protein>
    <recommendedName>
        <fullName evidence="5 6">Transcription termination/antitermination protein NusG</fullName>
    </recommendedName>
</protein>
<reference evidence="10" key="1">
    <citation type="submission" date="2020-10" db="EMBL/GenBank/DDBJ databases">
        <authorList>
            <person name="Gilroy R."/>
        </authorList>
    </citation>
    <scope>NUCLEOTIDE SEQUENCE</scope>
    <source>
        <strain evidence="10">CHK154-7741</strain>
    </source>
</reference>
<dbReference type="AlphaFoldDB" id="A0A9D1SRS7"/>
<dbReference type="InterPro" id="IPR036735">
    <property type="entry name" value="NGN_dom_sf"/>
</dbReference>
<evidence type="ECO:0000259" key="9">
    <source>
        <dbReference type="SMART" id="SM00739"/>
    </source>
</evidence>
<dbReference type="InterPro" id="IPR005824">
    <property type="entry name" value="KOW"/>
</dbReference>
<proteinExistence type="inferred from homology"/>
<evidence type="ECO:0000256" key="5">
    <source>
        <dbReference type="HAMAP-Rule" id="MF_00948"/>
    </source>
</evidence>
<dbReference type="PRINTS" id="PR00338">
    <property type="entry name" value="NUSGTNSCPFCT"/>
</dbReference>
<evidence type="ECO:0000256" key="6">
    <source>
        <dbReference type="NCBIfam" id="TIGR00922"/>
    </source>
</evidence>
<comment type="function">
    <text evidence="5 7">Participates in transcription elongation, termination and antitermination.</text>
</comment>
<dbReference type="CDD" id="cd06091">
    <property type="entry name" value="KOW_NusG"/>
    <property type="match status" value="1"/>
</dbReference>
<evidence type="ECO:0000256" key="2">
    <source>
        <dbReference type="ARBA" id="ARBA00022814"/>
    </source>
</evidence>
<keyword evidence="2 5" id="KW-0889">Transcription antitermination</keyword>
<keyword evidence="1 5" id="KW-0806">Transcription termination</keyword>
<keyword evidence="4 5" id="KW-0804">Transcription</keyword>
<dbReference type="InterPro" id="IPR006645">
    <property type="entry name" value="NGN-like_dom"/>
</dbReference>
<dbReference type="GO" id="GO:0031564">
    <property type="term" value="P:transcription antitermination"/>
    <property type="evidence" value="ECO:0007669"/>
    <property type="project" value="UniProtKB-UniRule"/>
</dbReference>
<dbReference type="InterPro" id="IPR043425">
    <property type="entry name" value="NusG-like"/>
</dbReference>
<dbReference type="InterPro" id="IPR001062">
    <property type="entry name" value="Transcrpt_antiterm_NusG"/>
</dbReference>
<keyword evidence="3 5" id="KW-0805">Transcription regulation</keyword>
<dbReference type="SMART" id="SM00738">
    <property type="entry name" value="NGN"/>
    <property type="match status" value="1"/>
</dbReference>
<feature type="domain" description="KOW" evidence="9">
    <location>
        <begin position="159"/>
        <end position="186"/>
    </location>
</feature>
<dbReference type="GO" id="GO:0006354">
    <property type="term" value="P:DNA-templated transcription elongation"/>
    <property type="evidence" value="ECO:0007669"/>
    <property type="project" value="UniProtKB-UniRule"/>
</dbReference>
<dbReference type="HAMAP" id="MF_00948">
    <property type="entry name" value="NusG"/>
    <property type="match status" value="1"/>
</dbReference>
<evidence type="ECO:0000259" key="8">
    <source>
        <dbReference type="SMART" id="SM00738"/>
    </source>
</evidence>
<feature type="domain" description="NusG-like N-terminal" evidence="8">
    <location>
        <begin position="41"/>
        <end position="149"/>
    </location>
</feature>
<evidence type="ECO:0000313" key="11">
    <source>
        <dbReference type="Proteomes" id="UP000886748"/>
    </source>
</evidence>
<dbReference type="GO" id="GO:0032784">
    <property type="term" value="P:regulation of DNA-templated transcription elongation"/>
    <property type="evidence" value="ECO:0007669"/>
    <property type="project" value="InterPro"/>
</dbReference>
<evidence type="ECO:0000256" key="1">
    <source>
        <dbReference type="ARBA" id="ARBA00022472"/>
    </source>
</evidence>
<dbReference type="Pfam" id="PF02357">
    <property type="entry name" value="NusG"/>
    <property type="match status" value="1"/>
</dbReference>
<dbReference type="PROSITE" id="PS01014">
    <property type="entry name" value="NUSG"/>
    <property type="match status" value="1"/>
</dbReference>
<dbReference type="Gene3D" id="3.30.70.940">
    <property type="entry name" value="NusG, N-terminal domain"/>
    <property type="match status" value="1"/>
</dbReference>
<accession>A0A9D1SRS7</accession>
<dbReference type="InterPro" id="IPR014722">
    <property type="entry name" value="Rib_uL2_dom2"/>
</dbReference>
<dbReference type="Pfam" id="PF00467">
    <property type="entry name" value="KOW"/>
    <property type="match status" value="1"/>
</dbReference>
<dbReference type="InterPro" id="IPR015869">
    <property type="entry name" value="Transcrpt_antiterm_NusG_bac_CS"/>
</dbReference>
<evidence type="ECO:0000256" key="3">
    <source>
        <dbReference type="ARBA" id="ARBA00023015"/>
    </source>
</evidence>
<evidence type="ECO:0000256" key="4">
    <source>
        <dbReference type="ARBA" id="ARBA00023163"/>
    </source>
</evidence>
<dbReference type="CDD" id="cd09891">
    <property type="entry name" value="NGN_Bact_1"/>
    <property type="match status" value="1"/>
</dbReference>
<evidence type="ECO:0000256" key="7">
    <source>
        <dbReference type="RuleBase" id="RU000538"/>
    </source>
</evidence>
<evidence type="ECO:0000313" key="10">
    <source>
        <dbReference type="EMBL" id="HIU93383.1"/>
    </source>
</evidence>
<dbReference type="FunFam" id="2.30.30.30:FF:000002">
    <property type="entry name" value="Transcription termination/antitermination factor NusG"/>
    <property type="match status" value="1"/>
</dbReference>
<dbReference type="PANTHER" id="PTHR30265:SF2">
    <property type="entry name" value="TRANSCRIPTION TERMINATION_ANTITERMINATION PROTEIN NUSG"/>
    <property type="match status" value="1"/>
</dbReference>
<comment type="caution">
    <text evidence="10">The sequence shown here is derived from an EMBL/GenBank/DDBJ whole genome shotgun (WGS) entry which is preliminary data.</text>
</comment>
<dbReference type="PANTHER" id="PTHR30265">
    <property type="entry name" value="RHO-INTERACTING TRANSCRIPTION TERMINATION FACTOR NUSG"/>
    <property type="match status" value="1"/>
</dbReference>
<dbReference type="EMBL" id="DVOD01000071">
    <property type="protein sequence ID" value="HIU93383.1"/>
    <property type="molecule type" value="Genomic_DNA"/>
</dbReference>
<dbReference type="SMART" id="SM00739">
    <property type="entry name" value="KOW"/>
    <property type="match status" value="1"/>
</dbReference>
<comment type="similarity">
    <text evidence="5 7">Belongs to the NusG family.</text>
</comment>
<dbReference type="GO" id="GO:0005829">
    <property type="term" value="C:cytosol"/>
    <property type="evidence" value="ECO:0007669"/>
    <property type="project" value="UniProtKB-ARBA"/>
</dbReference>
<dbReference type="GO" id="GO:0006353">
    <property type="term" value="P:DNA-templated transcription termination"/>
    <property type="evidence" value="ECO:0007669"/>
    <property type="project" value="UniProtKB-UniRule"/>
</dbReference>
<organism evidence="10 11">
    <name type="scientific">Candidatus Limenecus avicola</name>
    <dbReference type="NCBI Taxonomy" id="2840847"/>
    <lineage>
        <taxon>Bacteria</taxon>
        <taxon>Bacillati</taxon>
        <taxon>Bacillota</taxon>
        <taxon>Clostridia</taxon>
        <taxon>Eubacteriales</taxon>
        <taxon>Clostridiaceae</taxon>
        <taxon>Clostridiaceae incertae sedis</taxon>
        <taxon>Candidatus Limenecus</taxon>
    </lineage>
</organism>
<dbReference type="InterPro" id="IPR047050">
    <property type="entry name" value="NGN"/>
</dbReference>
<dbReference type="FunFam" id="3.30.70.940:FF:000002">
    <property type="entry name" value="Transcription termination/antitermination protein NusG"/>
    <property type="match status" value="1"/>
</dbReference>
<dbReference type="Gene3D" id="2.30.30.30">
    <property type="match status" value="1"/>
</dbReference>
<dbReference type="InterPro" id="IPR008991">
    <property type="entry name" value="Translation_prot_SH3-like_sf"/>
</dbReference>
<gene>
    <name evidence="5 10" type="primary">nusG</name>
    <name evidence="10" type="ORF">IAD26_09675</name>
</gene>
<dbReference type="NCBIfam" id="TIGR00922">
    <property type="entry name" value="nusG"/>
    <property type="match status" value="1"/>
</dbReference>